<dbReference type="GO" id="GO:0005737">
    <property type="term" value="C:cytoplasm"/>
    <property type="evidence" value="ECO:0007669"/>
    <property type="project" value="TreeGrafter"/>
</dbReference>
<dbReference type="GO" id="GO:0031177">
    <property type="term" value="F:phosphopantetheine binding"/>
    <property type="evidence" value="ECO:0007669"/>
    <property type="project" value="TreeGrafter"/>
</dbReference>
<dbReference type="InterPro" id="IPR045851">
    <property type="entry name" value="AMP-bd_C_sf"/>
</dbReference>
<dbReference type="Pfam" id="PF00501">
    <property type="entry name" value="AMP-binding"/>
    <property type="match status" value="1"/>
</dbReference>
<dbReference type="SUPFAM" id="SSF56801">
    <property type="entry name" value="Acetyl-CoA synthetase-like"/>
    <property type="match status" value="1"/>
</dbReference>
<protein>
    <recommendedName>
        <fullName evidence="5">Amino acid adenylation domain-containing protein</fullName>
    </recommendedName>
</protein>
<proteinExistence type="predicted"/>
<dbReference type="InterPro" id="IPR042099">
    <property type="entry name" value="ANL_N_sf"/>
</dbReference>
<dbReference type="CDD" id="cd05930">
    <property type="entry name" value="A_NRPS"/>
    <property type="match status" value="1"/>
</dbReference>
<dbReference type="InterPro" id="IPR010071">
    <property type="entry name" value="AA_adenyl_dom"/>
</dbReference>
<dbReference type="Gene3D" id="3.40.50.12780">
    <property type="entry name" value="N-terminal domain of ligase-like"/>
    <property type="match status" value="1"/>
</dbReference>
<dbReference type="InterPro" id="IPR000873">
    <property type="entry name" value="AMP-dep_synth/lig_dom"/>
</dbReference>
<accession>A0A918MX32</accession>
<evidence type="ECO:0000313" key="4">
    <source>
        <dbReference type="Proteomes" id="UP000620224"/>
    </source>
</evidence>
<dbReference type="Pfam" id="PF13193">
    <property type="entry name" value="AMP-binding_C"/>
    <property type="match status" value="1"/>
</dbReference>
<dbReference type="Proteomes" id="UP000620224">
    <property type="component" value="Unassembled WGS sequence"/>
</dbReference>
<feature type="domain" description="AMP-dependent synthetase/ligase" evidence="1">
    <location>
        <begin position="16"/>
        <end position="354"/>
    </location>
</feature>
<dbReference type="AlphaFoldDB" id="A0A918MX32"/>
<evidence type="ECO:0000259" key="2">
    <source>
        <dbReference type="Pfam" id="PF13193"/>
    </source>
</evidence>
<dbReference type="GO" id="GO:0043041">
    <property type="term" value="P:amino acid activation for nonribosomal peptide biosynthetic process"/>
    <property type="evidence" value="ECO:0007669"/>
    <property type="project" value="TreeGrafter"/>
</dbReference>
<evidence type="ECO:0000313" key="3">
    <source>
        <dbReference type="EMBL" id="GGW79562.1"/>
    </source>
</evidence>
<dbReference type="PANTHER" id="PTHR45527:SF1">
    <property type="entry name" value="FATTY ACID SYNTHASE"/>
    <property type="match status" value="1"/>
</dbReference>
<dbReference type="Gene3D" id="3.30.300.30">
    <property type="match status" value="1"/>
</dbReference>
<dbReference type="PROSITE" id="PS00455">
    <property type="entry name" value="AMP_BINDING"/>
    <property type="match status" value="1"/>
</dbReference>
<reference evidence="3" key="2">
    <citation type="submission" date="2020-09" db="EMBL/GenBank/DDBJ databases">
        <authorList>
            <person name="Sun Q."/>
            <person name="Ohkuma M."/>
        </authorList>
    </citation>
    <scope>NUCLEOTIDE SEQUENCE</scope>
    <source>
        <strain evidence="3">JCM 4490</strain>
    </source>
</reference>
<dbReference type="InterPro" id="IPR020845">
    <property type="entry name" value="AMP-binding_CS"/>
</dbReference>
<dbReference type="NCBIfam" id="TIGR01733">
    <property type="entry name" value="AA-adenyl-dom"/>
    <property type="match status" value="1"/>
</dbReference>
<dbReference type="PANTHER" id="PTHR45527">
    <property type="entry name" value="NONRIBOSOMAL PEPTIDE SYNTHETASE"/>
    <property type="match status" value="1"/>
</dbReference>
<organism evidence="3 4">
    <name type="scientific">Streptomyces lucensis JCM 4490</name>
    <dbReference type="NCBI Taxonomy" id="1306176"/>
    <lineage>
        <taxon>Bacteria</taxon>
        <taxon>Bacillati</taxon>
        <taxon>Actinomycetota</taxon>
        <taxon>Actinomycetes</taxon>
        <taxon>Kitasatosporales</taxon>
        <taxon>Streptomycetaceae</taxon>
        <taxon>Streptomyces</taxon>
    </lineage>
</organism>
<dbReference type="EMBL" id="BMUE01000023">
    <property type="protein sequence ID" value="GGW79562.1"/>
    <property type="molecule type" value="Genomic_DNA"/>
</dbReference>
<reference evidence="3" key="1">
    <citation type="journal article" date="2014" name="Int. J. Syst. Evol. Microbiol.">
        <title>Complete genome sequence of Corynebacterium casei LMG S-19264T (=DSM 44701T), isolated from a smear-ripened cheese.</title>
        <authorList>
            <consortium name="US DOE Joint Genome Institute (JGI-PGF)"/>
            <person name="Walter F."/>
            <person name="Albersmeier A."/>
            <person name="Kalinowski J."/>
            <person name="Ruckert C."/>
        </authorList>
    </citation>
    <scope>NUCLEOTIDE SEQUENCE</scope>
    <source>
        <strain evidence="3">JCM 4490</strain>
    </source>
</reference>
<dbReference type="InterPro" id="IPR025110">
    <property type="entry name" value="AMP-bd_C"/>
</dbReference>
<evidence type="ECO:0000259" key="1">
    <source>
        <dbReference type="Pfam" id="PF00501"/>
    </source>
</evidence>
<keyword evidence="4" id="KW-1185">Reference proteome</keyword>
<evidence type="ECO:0008006" key="5">
    <source>
        <dbReference type="Google" id="ProtNLM"/>
    </source>
</evidence>
<name>A0A918MX32_9ACTN</name>
<gene>
    <name evidence="3" type="ORF">GCM10010503_66490</name>
</gene>
<feature type="domain" description="AMP-binding enzyme C-terminal" evidence="2">
    <location>
        <begin position="410"/>
        <end position="480"/>
    </location>
</feature>
<comment type="caution">
    <text evidence="3">The sequence shown here is derived from an EMBL/GenBank/DDBJ whole genome shotgun (WGS) entry which is preliminary data.</text>
</comment>
<sequence length="494" mass="53529">MTAQENHMDVPHRVLAQASAHPDAPAVVEDGSVTSYRQLVEAAAGIAGALQRRGIRPGGMVAVHLDPGSNAVAAQLGVWLSGAVSLMLPPGMPEARMAAIVEDAAPEAVVLDSASSGAKGLRETPSAIDLAGLTGPGMVRSAPVVPRPPDGEGSAYLIYTSGSTGVPKGVLVGHRSFARLITWHGRTYDVTPADRASSVAAMSFDAYLWEVWPYLCHGASVHFAPPEIRLAPWELGDWYKDERISLSFLPTPLAEAYLRHGTHFDALRCLLTGGDRLRLTQGHPVRRFVNHYGLSETTVVATSHEIAAHEQGAISIGRPIDSARVLISDGRREVPPGEPGELLLGGDCPALRYWRDPVATERSFVGLEGRDGRWYRSGDLVRLDDDGNLVFLGRIDRQIKVRGVRVEPGEVEGVLGRHPQVDDVVVDWDDEEARLTAYVVGSEDTEVAQLEALARRALPGEMVPQRFLLVNRLPLTPHGKVDRRELRRSSPRSR</sequence>
<dbReference type="GO" id="GO:0044550">
    <property type="term" value="P:secondary metabolite biosynthetic process"/>
    <property type="evidence" value="ECO:0007669"/>
    <property type="project" value="TreeGrafter"/>
</dbReference>